<reference evidence="5 6" key="1">
    <citation type="submission" date="2020-08" db="EMBL/GenBank/DDBJ databases">
        <title>Genome public.</title>
        <authorList>
            <person name="Liu C."/>
            <person name="Sun Q."/>
        </authorList>
    </citation>
    <scope>NUCLEOTIDE SEQUENCE [LARGE SCALE GENOMIC DNA]</scope>
    <source>
        <strain evidence="5 6">NSJ-37</strain>
    </source>
</reference>
<keyword evidence="6" id="KW-1185">Reference proteome</keyword>
<dbReference type="Pfam" id="PF03963">
    <property type="entry name" value="FlgD"/>
    <property type="match status" value="1"/>
</dbReference>
<sequence>MSLVAPVDNGQVNISETSQETEKKTGSALDKDDFLMLLVTQMKYQDPLEPESNTEYVAQLAQFSSLEQMQNLNSTATNTSAYTLVGKQVRIRETSETGAEKEVQGMVEYVKMQNGKPYVSVNGEMYSYDDIVEVIDDNYLISQYIPSVKQQEITYLHHDPQNAKITGISMGSNGYEATSLAVALMAEDGTTTKIDAGKLSYKNGVLTIDKSVFASLPAGKYVVGIGFDDINKTVDYASVTLTIKGNVEKNPDTAGKDTENTDKVTDGTDKDAENTDKTENTGKETAQA</sequence>
<comment type="similarity">
    <text evidence="1 3">Belongs to the FlgD family.</text>
</comment>
<dbReference type="EMBL" id="JACRSX010000015">
    <property type="protein sequence ID" value="MBC8563070.1"/>
    <property type="molecule type" value="Genomic_DNA"/>
</dbReference>
<evidence type="ECO:0000313" key="6">
    <source>
        <dbReference type="Proteomes" id="UP000606193"/>
    </source>
</evidence>
<feature type="compositionally biased region" description="Basic and acidic residues" evidence="4">
    <location>
        <begin position="247"/>
        <end position="282"/>
    </location>
</feature>
<evidence type="ECO:0000256" key="4">
    <source>
        <dbReference type="SAM" id="MobiDB-lite"/>
    </source>
</evidence>
<protein>
    <recommendedName>
        <fullName evidence="3">Basal-body rod modification protein FlgD</fullName>
    </recommendedName>
</protein>
<gene>
    <name evidence="5" type="ORF">H8704_10600</name>
</gene>
<keyword evidence="2 3" id="KW-1005">Bacterial flagellum biogenesis</keyword>
<proteinExistence type="inferred from homology"/>
<evidence type="ECO:0000256" key="1">
    <source>
        <dbReference type="ARBA" id="ARBA00010577"/>
    </source>
</evidence>
<comment type="caution">
    <text evidence="5">The sequence shown here is derived from an EMBL/GenBank/DDBJ whole genome shotgun (WGS) entry which is preliminary data.</text>
</comment>
<organism evidence="5 6">
    <name type="scientific">Jutongia huaianensis</name>
    <dbReference type="NCBI Taxonomy" id="2763668"/>
    <lineage>
        <taxon>Bacteria</taxon>
        <taxon>Bacillati</taxon>
        <taxon>Bacillota</taxon>
        <taxon>Clostridia</taxon>
        <taxon>Lachnospirales</taxon>
        <taxon>Lachnospiraceae</taxon>
        <taxon>Jutongia</taxon>
    </lineage>
</organism>
<evidence type="ECO:0000256" key="2">
    <source>
        <dbReference type="ARBA" id="ARBA00022795"/>
    </source>
</evidence>
<accession>A0ABR7N375</accession>
<feature type="region of interest" description="Disordered" evidence="4">
    <location>
        <begin position="1"/>
        <end position="26"/>
    </location>
</feature>
<dbReference type="Proteomes" id="UP000606193">
    <property type="component" value="Unassembled WGS sequence"/>
</dbReference>
<comment type="function">
    <text evidence="3">Required for flagellar hook formation. May act as a scaffolding protein.</text>
</comment>
<dbReference type="RefSeq" id="WP_249298251.1">
    <property type="nucleotide sequence ID" value="NZ_JACRSX010000015.1"/>
</dbReference>
<dbReference type="InterPro" id="IPR005648">
    <property type="entry name" value="FlgD"/>
</dbReference>
<evidence type="ECO:0000256" key="3">
    <source>
        <dbReference type="RuleBase" id="RU362076"/>
    </source>
</evidence>
<evidence type="ECO:0000313" key="5">
    <source>
        <dbReference type="EMBL" id="MBC8563070.1"/>
    </source>
</evidence>
<feature type="region of interest" description="Disordered" evidence="4">
    <location>
        <begin position="247"/>
        <end position="288"/>
    </location>
</feature>
<name>A0ABR7N375_9FIRM</name>